<accession>A0A8S4FD08</accession>
<comment type="similarity">
    <text evidence="2">Belongs to the ATP-dependent AMP-binding enzyme family.</text>
</comment>
<dbReference type="Gene3D" id="3.40.50.12780">
    <property type="entry name" value="N-terminal domain of ligase-like"/>
    <property type="match status" value="1"/>
</dbReference>
<sequence>MTSDSYYHFGHLLLESLKERPDDICQIDAATGEQETNLSVLKRTIRLVRYLRRLRLRPGAVAALGGANHLDLHVPLYAALLTGMPVAALDPTYKFDEMKASFKLTKPKILFIDHYMYEDASRAIQELGLDTRIITFDEGECTLKDVLDSEEDEEVDTFQPEKFEADKVFLWLMSTSGTTGVLKYAAFDHLSILKIVLIYKKMLVLKRSDKKTVILNLSPAQWITGSFNAVLPPVLHAVKLQTSAAATVEHVIDIINRYKPTTTMISPSLASQILKSGTPCDLSCFQHVTLTGSKVRPELLTAFRARVCNGVVAEAYGQTETIGGCLKMEPEGPLGNCGSPSPLHQVKLVDPDTEEEITEPNKPGEMWVKGPRFVEYYNMPEETAKVFSKDGYIKTGDLLYRDENNYFYYVERIKMLIKYKNYHVST</sequence>
<dbReference type="PANTHER" id="PTHR24096">
    <property type="entry name" value="LONG-CHAIN-FATTY-ACID--COA LIGASE"/>
    <property type="match status" value="1"/>
</dbReference>
<comment type="caution">
    <text evidence="6">The sequence shown here is derived from an EMBL/GenBank/DDBJ whole genome shotgun (WGS) entry which is preliminary data.</text>
</comment>
<dbReference type="InterPro" id="IPR042099">
    <property type="entry name" value="ANL_N_sf"/>
</dbReference>
<evidence type="ECO:0000313" key="6">
    <source>
        <dbReference type="EMBL" id="CAG9126141.1"/>
    </source>
</evidence>
<name>A0A8S4FD08_PLUXY</name>
<dbReference type="GO" id="GO:0016405">
    <property type="term" value="F:CoA-ligase activity"/>
    <property type="evidence" value="ECO:0007669"/>
    <property type="project" value="TreeGrafter"/>
</dbReference>
<dbReference type="Pfam" id="PF00501">
    <property type="entry name" value="AMP-binding"/>
    <property type="match status" value="1"/>
</dbReference>
<protein>
    <submittedName>
        <fullName evidence="6">(diamondback moth) hypothetical protein</fullName>
    </submittedName>
</protein>
<evidence type="ECO:0000256" key="3">
    <source>
        <dbReference type="ARBA" id="ARBA00022598"/>
    </source>
</evidence>
<keyword evidence="3" id="KW-0436">Ligase</keyword>
<gene>
    <name evidence="6" type="ORF">PLXY2_LOCUS8505</name>
</gene>
<dbReference type="SUPFAM" id="SSF56801">
    <property type="entry name" value="Acetyl-CoA synthetase-like"/>
    <property type="match status" value="1"/>
</dbReference>
<dbReference type="GO" id="GO:0019748">
    <property type="term" value="P:secondary metabolic process"/>
    <property type="evidence" value="ECO:0007669"/>
    <property type="project" value="TreeGrafter"/>
</dbReference>
<keyword evidence="7" id="KW-1185">Reference proteome</keyword>
<evidence type="ECO:0000259" key="5">
    <source>
        <dbReference type="Pfam" id="PF00501"/>
    </source>
</evidence>
<feature type="domain" description="AMP-dependent synthetase/ligase" evidence="5">
    <location>
        <begin position="16"/>
        <end position="375"/>
    </location>
</feature>
<evidence type="ECO:0000256" key="1">
    <source>
        <dbReference type="ARBA" id="ARBA00004275"/>
    </source>
</evidence>
<organism evidence="6 7">
    <name type="scientific">Plutella xylostella</name>
    <name type="common">Diamondback moth</name>
    <name type="synonym">Plutella maculipennis</name>
    <dbReference type="NCBI Taxonomy" id="51655"/>
    <lineage>
        <taxon>Eukaryota</taxon>
        <taxon>Metazoa</taxon>
        <taxon>Ecdysozoa</taxon>
        <taxon>Arthropoda</taxon>
        <taxon>Hexapoda</taxon>
        <taxon>Insecta</taxon>
        <taxon>Pterygota</taxon>
        <taxon>Neoptera</taxon>
        <taxon>Endopterygota</taxon>
        <taxon>Lepidoptera</taxon>
        <taxon>Glossata</taxon>
        <taxon>Ditrysia</taxon>
        <taxon>Yponomeutoidea</taxon>
        <taxon>Plutellidae</taxon>
        <taxon>Plutella</taxon>
    </lineage>
</organism>
<dbReference type="Proteomes" id="UP000653454">
    <property type="component" value="Unassembled WGS sequence"/>
</dbReference>
<dbReference type="GO" id="GO:0005777">
    <property type="term" value="C:peroxisome"/>
    <property type="evidence" value="ECO:0007669"/>
    <property type="project" value="UniProtKB-SubCell"/>
</dbReference>
<keyword evidence="4" id="KW-0576">Peroxisome</keyword>
<dbReference type="PANTHER" id="PTHR24096:SF149">
    <property type="entry name" value="AMP-BINDING DOMAIN-CONTAINING PROTEIN-RELATED"/>
    <property type="match status" value="1"/>
</dbReference>
<comment type="subcellular location">
    <subcellularLocation>
        <location evidence="1">Peroxisome</location>
    </subcellularLocation>
</comment>
<evidence type="ECO:0000313" key="7">
    <source>
        <dbReference type="Proteomes" id="UP000653454"/>
    </source>
</evidence>
<dbReference type="EMBL" id="CAJHNJ030000032">
    <property type="protein sequence ID" value="CAG9126141.1"/>
    <property type="molecule type" value="Genomic_DNA"/>
</dbReference>
<evidence type="ECO:0000256" key="2">
    <source>
        <dbReference type="ARBA" id="ARBA00006432"/>
    </source>
</evidence>
<proteinExistence type="inferred from homology"/>
<reference evidence="6" key="1">
    <citation type="submission" date="2020-11" db="EMBL/GenBank/DDBJ databases">
        <authorList>
            <person name="Whiteford S."/>
        </authorList>
    </citation>
    <scope>NUCLEOTIDE SEQUENCE</scope>
</reference>
<evidence type="ECO:0000256" key="4">
    <source>
        <dbReference type="ARBA" id="ARBA00023140"/>
    </source>
</evidence>
<dbReference type="AlphaFoldDB" id="A0A8S4FD08"/>
<dbReference type="InterPro" id="IPR000873">
    <property type="entry name" value="AMP-dep_synth/lig_dom"/>
</dbReference>